<keyword evidence="13" id="KW-1185">Reference proteome</keyword>
<dbReference type="InterPro" id="IPR000425">
    <property type="entry name" value="MIP"/>
</dbReference>
<dbReference type="EMBL" id="MU006155">
    <property type="protein sequence ID" value="KAF2834095.1"/>
    <property type="molecule type" value="Genomic_DNA"/>
</dbReference>
<comment type="similarity">
    <text evidence="2 9">Belongs to the MIP/aquaporin (TC 1.A.8) family.</text>
</comment>
<evidence type="ECO:0000256" key="6">
    <source>
        <dbReference type="ARBA" id="ARBA00022989"/>
    </source>
</evidence>
<name>A0A9P4S2Q8_9PEZI</name>
<dbReference type="GO" id="GO:0005886">
    <property type="term" value="C:plasma membrane"/>
    <property type="evidence" value="ECO:0007669"/>
    <property type="project" value="TreeGrafter"/>
</dbReference>
<evidence type="ECO:0000256" key="4">
    <source>
        <dbReference type="ARBA" id="ARBA00022692"/>
    </source>
</evidence>
<dbReference type="SUPFAM" id="SSF81338">
    <property type="entry name" value="Aquaporin-like"/>
    <property type="match status" value="1"/>
</dbReference>
<organism evidence="12 13">
    <name type="scientific">Patellaria atrata CBS 101060</name>
    <dbReference type="NCBI Taxonomy" id="1346257"/>
    <lineage>
        <taxon>Eukaryota</taxon>
        <taxon>Fungi</taxon>
        <taxon>Dikarya</taxon>
        <taxon>Ascomycota</taxon>
        <taxon>Pezizomycotina</taxon>
        <taxon>Dothideomycetes</taxon>
        <taxon>Dothideomycetes incertae sedis</taxon>
        <taxon>Patellariales</taxon>
        <taxon>Patellariaceae</taxon>
        <taxon>Patellaria</taxon>
    </lineage>
</organism>
<feature type="transmembrane region" description="Helical" evidence="11">
    <location>
        <begin position="168"/>
        <end position="191"/>
    </location>
</feature>
<feature type="transmembrane region" description="Helical" evidence="11">
    <location>
        <begin position="135"/>
        <end position="156"/>
    </location>
</feature>
<evidence type="ECO:0000313" key="13">
    <source>
        <dbReference type="Proteomes" id="UP000799429"/>
    </source>
</evidence>
<feature type="compositionally biased region" description="Basic residues" evidence="10">
    <location>
        <begin position="13"/>
        <end position="28"/>
    </location>
</feature>
<comment type="catalytic activity">
    <reaction evidence="8">
        <text>H2O(in) = H2O(out)</text>
        <dbReference type="Rhea" id="RHEA:29667"/>
        <dbReference type="ChEBI" id="CHEBI:15377"/>
    </reaction>
</comment>
<accession>A0A9P4S2Q8</accession>
<dbReference type="InterPro" id="IPR034294">
    <property type="entry name" value="Aquaporin_transptr"/>
</dbReference>
<evidence type="ECO:0000256" key="11">
    <source>
        <dbReference type="SAM" id="Phobius"/>
    </source>
</evidence>
<evidence type="ECO:0000256" key="2">
    <source>
        <dbReference type="ARBA" id="ARBA00006175"/>
    </source>
</evidence>
<sequence>MPSKERGEVPNGHTRRAHASRSQPKRRVPNKIRNEGTAILAEFCGTFMFLFFAFTATQVANASASASSGPSSADTVALGPNAAALLYISLAFGFSLACNVWIFYRVSGGLFNPAVTLGLYLVGAVNAIRMVGCMIAQIVAGICAAGIVQAILPGPLAVATTLSPGTSISRGCFLEMFLTAELMIMIYMLAVEKHKGTFLAPVGIGLALFVAELAGVYFTGGSLNPARSFGPAVILGSFPGYHWIYWIGPTLGVLLAFTFYRLMKWLDYETVNPGQDFNDIESQRFQPPENPESPEQVNRAHVAMISTSIDKIHPFSPSSRIATTLLSTTIFTPIDPTHFDSPNPKRATAESQLRVGSRNRKGGIVTGSRIAIRSRMQDPNRKARIITQSRFAEWQPRS</sequence>
<dbReference type="InterPro" id="IPR023271">
    <property type="entry name" value="Aquaporin-like"/>
</dbReference>
<evidence type="ECO:0000256" key="10">
    <source>
        <dbReference type="SAM" id="MobiDB-lite"/>
    </source>
</evidence>
<evidence type="ECO:0000256" key="8">
    <source>
        <dbReference type="ARBA" id="ARBA00034651"/>
    </source>
</evidence>
<dbReference type="PANTHER" id="PTHR19139">
    <property type="entry name" value="AQUAPORIN TRANSPORTER"/>
    <property type="match status" value="1"/>
</dbReference>
<feature type="region of interest" description="Disordered" evidence="10">
    <location>
        <begin position="1"/>
        <end position="28"/>
    </location>
</feature>
<feature type="transmembrane region" description="Helical" evidence="11">
    <location>
        <begin position="198"/>
        <end position="220"/>
    </location>
</feature>
<proteinExistence type="inferred from homology"/>
<keyword evidence="3 9" id="KW-0813">Transport</keyword>
<comment type="caution">
    <text evidence="12">The sequence shown here is derived from an EMBL/GenBank/DDBJ whole genome shotgun (WGS) entry which is preliminary data.</text>
</comment>
<dbReference type="PRINTS" id="PR00783">
    <property type="entry name" value="MINTRINSICP"/>
</dbReference>
<keyword evidence="7 11" id="KW-0472">Membrane</keyword>
<evidence type="ECO:0000256" key="7">
    <source>
        <dbReference type="ARBA" id="ARBA00023136"/>
    </source>
</evidence>
<dbReference type="OrthoDB" id="3222at2759"/>
<keyword evidence="5" id="KW-0677">Repeat</keyword>
<comment type="subcellular location">
    <subcellularLocation>
        <location evidence="1">Membrane</location>
        <topology evidence="1">Multi-pass membrane protein</topology>
    </subcellularLocation>
</comment>
<feature type="transmembrane region" description="Helical" evidence="11">
    <location>
        <begin position="240"/>
        <end position="260"/>
    </location>
</feature>
<dbReference type="PANTHER" id="PTHR19139:SF199">
    <property type="entry name" value="MIP17260P"/>
    <property type="match status" value="1"/>
</dbReference>
<keyword evidence="6 11" id="KW-1133">Transmembrane helix</keyword>
<evidence type="ECO:0000256" key="9">
    <source>
        <dbReference type="RuleBase" id="RU000477"/>
    </source>
</evidence>
<dbReference type="Pfam" id="PF00230">
    <property type="entry name" value="MIP"/>
    <property type="match status" value="1"/>
</dbReference>
<dbReference type="FunFam" id="1.20.1080.10:FF:000014">
    <property type="entry name" value="Aquaporin 1"/>
    <property type="match status" value="1"/>
</dbReference>
<reference evidence="12" key="1">
    <citation type="journal article" date="2020" name="Stud. Mycol.">
        <title>101 Dothideomycetes genomes: a test case for predicting lifestyles and emergence of pathogens.</title>
        <authorList>
            <person name="Haridas S."/>
            <person name="Albert R."/>
            <person name="Binder M."/>
            <person name="Bloem J."/>
            <person name="Labutti K."/>
            <person name="Salamov A."/>
            <person name="Andreopoulos B."/>
            <person name="Baker S."/>
            <person name="Barry K."/>
            <person name="Bills G."/>
            <person name="Bluhm B."/>
            <person name="Cannon C."/>
            <person name="Castanera R."/>
            <person name="Culley D."/>
            <person name="Daum C."/>
            <person name="Ezra D."/>
            <person name="Gonzalez J."/>
            <person name="Henrissat B."/>
            <person name="Kuo A."/>
            <person name="Liang C."/>
            <person name="Lipzen A."/>
            <person name="Lutzoni F."/>
            <person name="Magnuson J."/>
            <person name="Mondo S."/>
            <person name="Nolan M."/>
            <person name="Ohm R."/>
            <person name="Pangilinan J."/>
            <person name="Park H.-J."/>
            <person name="Ramirez L."/>
            <person name="Alfaro M."/>
            <person name="Sun H."/>
            <person name="Tritt A."/>
            <person name="Yoshinaga Y."/>
            <person name="Zwiers L.-H."/>
            <person name="Turgeon B."/>
            <person name="Goodwin S."/>
            <person name="Spatafora J."/>
            <person name="Crous P."/>
            <person name="Grigoriev I."/>
        </authorList>
    </citation>
    <scope>NUCLEOTIDE SEQUENCE</scope>
    <source>
        <strain evidence="12">CBS 101060</strain>
    </source>
</reference>
<gene>
    <name evidence="12" type="ORF">M501DRAFT_1050912</name>
</gene>
<evidence type="ECO:0000256" key="5">
    <source>
        <dbReference type="ARBA" id="ARBA00022737"/>
    </source>
</evidence>
<dbReference type="Proteomes" id="UP000799429">
    <property type="component" value="Unassembled WGS sequence"/>
</dbReference>
<feature type="transmembrane region" description="Helical" evidence="11">
    <location>
        <begin position="110"/>
        <end position="128"/>
    </location>
</feature>
<protein>
    <submittedName>
        <fullName evidence="12">Aquaporin-like protein</fullName>
    </submittedName>
</protein>
<dbReference type="AlphaFoldDB" id="A0A9P4S2Q8"/>
<evidence type="ECO:0000313" key="12">
    <source>
        <dbReference type="EMBL" id="KAF2834095.1"/>
    </source>
</evidence>
<keyword evidence="4 9" id="KW-0812">Transmembrane</keyword>
<dbReference type="Gene3D" id="1.20.1080.10">
    <property type="entry name" value="Glycerol uptake facilitator protein"/>
    <property type="match status" value="1"/>
</dbReference>
<evidence type="ECO:0000256" key="3">
    <source>
        <dbReference type="ARBA" id="ARBA00022448"/>
    </source>
</evidence>
<feature type="transmembrane region" description="Helical" evidence="11">
    <location>
        <begin position="38"/>
        <end position="61"/>
    </location>
</feature>
<evidence type="ECO:0000256" key="1">
    <source>
        <dbReference type="ARBA" id="ARBA00004141"/>
    </source>
</evidence>
<dbReference type="GO" id="GO:0015250">
    <property type="term" value="F:water channel activity"/>
    <property type="evidence" value="ECO:0007669"/>
    <property type="project" value="TreeGrafter"/>
</dbReference>